<dbReference type="RefSeq" id="WP_099614310.1">
    <property type="nucleotide sequence ID" value="NZ_KZ319370.1"/>
</dbReference>
<evidence type="ECO:0000256" key="3">
    <source>
        <dbReference type="ARBA" id="ARBA00022722"/>
    </source>
</evidence>
<proteinExistence type="inferred from homology"/>
<evidence type="ECO:0000256" key="8">
    <source>
        <dbReference type="NCBIfam" id="TIGR00188"/>
    </source>
</evidence>
<keyword evidence="6 7" id="KW-0694">RNA-binding</keyword>
<dbReference type="InterPro" id="IPR020568">
    <property type="entry name" value="Ribosomal_Su5_D2-typ_SF"/>
</dbReference>
<keyword evidence="3 7" id="KW-0540">Nuclease</keyword>
<keyword evidence="2 7" id="KW-0819">tRNA processing</keyword>
<protein>
    <recommendedName>
        <fullName evidence="7 8">Ribonuclease P protein component</fullName>
        <shortName evidence="7">RNase P protein</shortName>
        <shortName evidence="7">RNaseP protein</shortName>
        <ecNumber evidence="7 8">3.1.26.5</ecNumber>
    </recommendedName>
    <alternativeName>
        <fullName evidence="7">Protein C5</fullName>
    </alternativeName>
</protein>
<comment type="catalytic activity">
    <reaction evidence="7">
        <text>Endonucleolytic cleavage of RNA, removing 5'-extranucleotides from tRNA precursor.</text>
        <dbReference type="EC" id="3.1.26.5"/>
    </reaction>
</comment>
<comment type="subunit">
    <text evidence="7">Consists of a catalytic RNA component (M1 or rnpB) and a protein subunit.</text>
</comment>
<gene>
    <name evidence="7 9" type="primary">rnpA</name>
    <name evidence="9" type="ORF">CLH61_08555</name>
</gene>
<name>A0A2G1UL62_9GAMM</name>
<dbReference type="Pfam" id="PF00825">
    <property type="entry name" value="Ribonuclease_P"/>
    <property type="match status" value="1"/>
</dbReference>
<keyword evidence="4 7" id="KW-0255">Endonuclease</keyword>
<comment type="similarity">
    <text evidence="7">Belongs to the RnpA family.</text>
</comment>
<dbReference type="HAMAP" id="MF_00227">
    <property type="entry name" value="RNase_P"/>
    <property type="match status" value="1"/>
</dbReference>
<dbReference type="InterPro" id="IPR000100">
    <property type="entry name" value="RNase_P"/>
</dbReference>
<dbReference type="GO" id="GO:0001682">
    <property type="term" value="P:tRNA 5'-leader removal"/>
    <property type="evidence" value="ECO:0007669"/>
    <property type="project" value="UniProtKB-UniRule"/>
</dbReference>
<evidence type="ECO:0000256" key="4">
    <source>
        <dbReference type="ARBA" id="ARBA00022759"/>
    </source>
</evidence>
<keyword evidence="10" id="KW-1185">Reference proteome</keyword>
<dbReference type="InterPro" id="IPR014721">
    <property type="entry name" value="Ribsml_uS5_D2-typ_fold_subgr"/>
</dbReference>
<dbReference type="GO" id="GO:0000049">
    <property type="term" value="F:tRNA binding"/>
    <property type="evidence" value="ECO:0007669"/>
    <property type="project" value="UniProtKB-UniRule"/>
</dbReference>
<dbReference type="AlphaFoldDB" id="A0A2G1UL62"/>
<evidence type="ECO:0000256" key="2">
    <source>
        <dbReference type="ARBA" id="ARBA00022694"/>
    </source>
</evidence>
<evidence type="ECO:0000256" key="7">
    <source>
        <dbReference type="HAMAP-Rule" id="MF_00227"/>
    </source>
</evidence>
<dbReference type="GO" id="GO:0042781">
    <property type="term" value="F:3'-tRNA processing endoribonuclease activity"/>
    <property type="evidence" value="ECO:0007669"/>
    <property type="project" value="TreeGrafter"/>
</dbReference>
<organism evidence="9 10">
    <name type="scientific">Marinobacter profundi</name>
    <dbReference type="NCBI Taxonomy" id="2666256"/>
    <lineage>
        <taxon>Bacteria</taxon>
        <taxon>Pseudomonadati</taxon>
        <taxon>Pseudomonadota</taxon>
        <taxon>Gammaproteobacteria</taxon>
        <taxon>Pseudomonadales</taxon>
        <taxon>Marinobacteraceae</taxon>
        <taxon>Marinobacter</taxon>
    </lineage>
</organism>
<dbReference type="PANTHER" id="PTHR33992">
    <property type="entry name" value="RIBONUCLEASE P PROTEIN COMPONENT"/>
    <property type="match status" value="1"/>
</dbReference>
<dbReference type="Proteomes" id="UP000231409">
    <property type="component" value="Unassembled WGS sequence"/>
</dbReference>
<evidence type="ECO:0000256" key="5">
    <source>
        <dbReference type="ARBA" id="ARBA00022801"/>
    </source>
</evidence>
<evidence type="ECO:0000256" key="6">
    <source>
        <dbReference type="ARBA" id="ARBA00022884"/>
    </source>
</evidence>
<keyword evidence="5 7" id="KW-0378">Hydrolase</keyword>
<dbReference type="NCBIfam" id="TIGR00188">
    <property type="entry name" value="rnpA"/>
    <property type="match status" value="1"/>
</dbReference>
<dbReference type="InterPro" id="IPR020539">
    <property type="entry name" value="RNase_P_CS"/>
</dbReference>
<reference evidence="9 10" key="1">
    <citation type="submission" date="2017-09" db="EMBL/GenBank/DDBJ databases">
        <title>The draft genome sequences of Marinobacter sp. PWS21.</title>
        <authorList>
            <person name="Cao J."/>
        </authorList>
    </citation>
    <scope>NUCLEOTIDE SEQUENCE [LARGE SCALE GENOMIC DNA]</scope>
    <source>
        <strain evidence="9 10">PWS21</strain>
    </source>
</reference>
<dbReference type="Gene3D" id="3.30.230.10">
    <property type="match status" value="1"/>
</dbReference>
<dbReference type="SUPFAM" id="SSF54211">
    <property type="entry name" value="Ribosomal protein S5 domain 2-like"/>
    <property type="match status" value="1"/>
</dbReference>
<evidence type="ECO:0000313" key="10">
    <source>
        <dbReference type="Proteomes" id="UP000231409"/>
    </source>
</evidence>
<evidence type="ECO:0000313" key="9">
    <source>
        <dbReference type="EMBL" id="PHQ15185.1"/>
    </source>
</evidence>
<evidence type="ECO:0000256" key="1">
    <source>
        <dbReference type="ARBA" id="ARBA00002663"/>
    </source>
</evidence>
<dbReference type="PANTHER" id="PTHR33992:SF1">
    <property type="entry name" value="RIBONUCLEASE P PROTEIN COMPONENT"/>
    <property type="match status" value="1"/>
</dbReference>
<dbReference type="EMBL" id="NTFH01000007">
    <property type="protein sequence ID" value="PHQ15185.1"/>
    <property type="molecule type" value="Genomic_DNA"/>
</dbReference>
<dbReference type="GO" id="GO:0004526">
    <property type="term" value="F:ribonuclease P activity"/>
    <property type="evidence" value="ECO:0007669"/>
    <property type="project" value="UniProtKB-UniRule"/>
</dbReference>
<comment type="caution">
    <text evidence="9">The sequence shown here is derived from an EMBL/GenBank/DDBJ whole genome shotgun (WGS) entry which is preliminary data.</text>
</comment>
<sequence length="135" mass="15159">MKALTFPKSSRLLKSRDYGKVFNDVRVRVPHRHFLILATPNDLGHPRVGLVFAKKNLKHAVQRNRIKRQVRETFRLEQDLPAMDIVVLGRQGLASLDNAKVRNLLQDIWRRLKTKSAQGSLSSPAAASPDGKGTG</sequence>
<comment type="function">
    <text evidence="1 7">RNaseP catalyzes the removal of the 5'-leader sequence from pre-tRNA to produce the mature 5'-terminus. It can also cleave other RNA substrates such as 4.5S RNA. The protein component plays an auxiliary but essential role in vivo by binding to the 5'-leader sequence and broadening the substrate specificity of the ribozyme.</text>
</comment>
<accession>A0A2G1UL62</accession>
<dbReference type="PROSITE" id="PS00648">
    <property type="entry name" value="RIBONUCLEASE_P"/>
    <property type="match status" value="1"/>
</dbReference>
<dbReference type="GO" id="GO:0030677">
    <property type="term" value="C:ribonuclease P complex"/>
    <property type="evidence" value="ECO:0007669"/>
    <property type="project" value="TreeGrafter"/>
</dbReference>
<dbReference type="EC" id="3.1.26.5" evidence="7 8"/>